<sequence length="61" mass="6706">MITGHHHHPLLEPTPTTNFSKPSDSAIRGACSLHGRLLTRLRLCTADRLPHSQQQAAGQNK</sequence>
<dbReference type="Proteomes" id="UP000235392">
    <property type="component" value="Unassembled WGS sequence"/>
</dbReference>
<name>A0A2N5TTK6_9BASI</name>
<dbReference type="EMBL" id="PGCI01000351">
    <property type="protein sequence ID" value="PLW28820.1"/>
    <property type="molecule type" value="Genomic_DNA"/>
</dbReference>
<evidence type="ECO:0000313" key="3">
    <source>
        <dbReference type="Proteomes" id="UP000235392"/>
    </source>
</evidence>
<feature type="region of interest" description="Disordered" evidence="1">
    <location>
        <begin position="1"/>
        <end position="26"/>
    </location>
</feature>
<protein>
    <submittedName>
        <fullName evidence="2">Uncharacterized protein</fullName>
    </submittedName>
</protein>
<evidence type="ECO:0000256" key="1">
    <source>
        <dbReference type="SAM" id="MobiDB-lite"/>
    </source>
</evidence>
<comment type="caution">
    <text evidence="2">The sequence shown here is derived from an EMBL/GenBank/DDBJ whole genome shotgun (WGS) entry which is preliminary data.</text>
</comment>
<organism evidence="2 3">
    <name type="scientific">Puccinia coronata f. sp. avenae</name>
    <dbReference type="NCBI Taxonomy" id="200324"/>
    <lineage>
        <taxon>Eukaryota</taxon>
        <taxon>Fungi</taxon>
        <taxon>Dikarya</taxon>
        <taxon>Basidiomycota</taxon>
        <taxon>Pucciniomycotina</taxon>
        <taxon>Pucciniomycetes</taxon>
        <taxon>Pucciniales</taxon>
        <taxon>Pucciniaceae</taxon>
        <taxon>Puccinia</taxon>
    </lineage>
</organism>
<proteinExistence type="predicted"/>
<evidence type="ECO:0000313" key="2">
    <source>
        <dbReference type="EMBL" id="PLW28820.1"/>
    </source>
</evidence>
<dbReference type="AlphaFoldDB" id="A0A2N5TTK6"/>
<reference evidence="2 3" key="1">
    <citation type="submission" date="2017-11" db="EMBL/GenBank/DDBJ databases">
        <title>De novo assembly and phasing of dikaryotic genomes from two isolates of Puccinia coronata f. sp. avenae, the causal agent of oat crown rust.</title>
        <authorList>
            <person name="Miller M.E."/>
            <person name="Zhang Y."/>
            <person name="Omidvar V."/>
            <person name="Sperschneider J."/>
            <person name="Schwessinger B."/>
            <person name="Raley C."/>
            <person name="Palmer J.M."/>
            <person name="Garnica D."/>
            <person name="Upadhyaya N."/>
            <person name="Rathjen J."/>
            <person name="Taylor J.M."/>
            <person name="Park R.F."/>
            <person name="Dodds P.N."/>
            <person name="Hirsch C.D."/>
            <person name="Kianian S.F."/>
            <person name="Figueroa M."/>
        </authorList>
    </citation>
    <scope>NUCLEOTIDE SEQUENCE [LARGE SCALE GENOMIC DNA]</scope>
    <source>
        <strain evidence="2">12SD80</strain>
    </source>
</reference>
<accession>A0A2N5TTK6</accession>
<gene>
    <name evidence="2" type="ORF">PCASD_17836</name>
</gene>